<evidence type="ECO:0000313" key="2">
    <source>
        <dbReference type="EMBL" id="MPN10857.1"/>
    </source>
</evidence>
<protein>
    <submittedName>
        <fullName evidence="2">Uncharacterized protein</fullName>
    </submittedName>
</protein>
<proteinExistence type="predicted"/>
<accession>A0A645F9E3</accession>
<sequence length="60" mass="6403">MGEHRGVEGGGEDAHHCGIDTHQAALGAWSMAKLLPEGQHADDEQGSGQKDCHQRDRGAR</sequence>
<name>A0A645F9E3_9ZZZZ</name>
<dbReference type="AlphaFoldDB" id="A0A645F9E3"/>
<reference evidence="2" key="1">
    <citation type="submission" date="2019-08" db="EMBL/GenBank/DDBJ databases">
        <authorList>
            <person name="Kucharzyk K."/>
            <person name="Murdoch R.W."/>
            <person name="Higgins S."/>
            <person name="Loffler F."/>
        </authorList>
    </citation>
    <scope>NUCLEOTIDE SEQUENCE</scope>
</reference>
<feature type="region of interest" description="Disordered" evidence="1">
    <location>
        <begin position="30"/>
        <end position="60"/>
    </location>
</feature>
<evidence type="ECO:0000256" key="1">
    <source>
        <dbReference type="SAM" id="MobiDB-lite"/>
    </source>
</evidence>
<comment type="caution">
    <text evidence="2">The sequence shown here is derived from an EMBL/GenBank/DDBJ whole genome shotgun (WGS) entry which is preliminary data.</text>
</comment>
<dbReference type="EMBL" id="VSSQ01057043">
    <property type="protein sequence ID" value="MPN10857.1"/>
    <property type="molecule type" value="Genomic_DNA"/>
</dbReference>
<gene>
    <name evidence="2" type="ORF">SDC9_158154</name>
</gene>
<organism evidence="2">
    <name type="scientific">bioreactor metagenome</name>
    <dbReference type="NCBI Taxonomy" id="1076179"/>
    <lineage>
        <taxon>unclassified sequences</taxon>
        <taxon>metagenomes</taxon>
        <taxon>ecological metagenomes</taxon>
    </lineage>
</organism>
<feature type="compositionally biased region" description="Basic and acidic residues" evidence="1">
    <location>
        <begin position="50"/>
        <end position="60"/>
    </location>
</feature>